<evidence type="ECO:0000313" key="1">
    <source>
        <dbReference type="EMBL" id="KIK19156.1"/>
    </source>
</evidence>
<gene>
    <name evidence="1" type="ORF">PISMIDRAFT_159675</name>
</gene>
<reference evidence="1 2" key="1">
    <citation type="submission" date="2014-04" db="EMBL/GenBank/DDBJ databases">
        <authorList>
            <consortium name="DOE Joint Genome Institute"/>
            <person name="Kuo A."/>
            <person name="Kohler A."/>
            <person name="Costa M.D."/>
            <person name="Nagy L.G."/>
            <person name="Floudas D."/>
            <person name="Copeland A."/>
            <person name="Barry K.W."/>
            <person name="Cichocki N."/>
            <person name="Veneault-Fourrey C."/>
            <person name="LaButti K."/>
            <person name="Lindquist E.A."/>
            <person name="Lipzen A."/>
            <person name="Lundell T."/>
            <person name="Morin E."/>
            <person name="Murat C."/>
            <person name="Sun H."/>
            <person name="Tunlid A."/>
            <person name="Henrissat B."/>
            <person name="Grigoriev I.V."/>
            <person name="Hibbett D.S."/>
            <person name="Martin F."/>
            <person name="Nordberg H.P."/>
            <person name="Cantor M.N."/>
            <person name="Hua S.X."/>
        </authorList>
    </citation>
    <scope>NUCLEOTIDE SEQUENCE [LARGE SCALE GENOMIC DNA]</scope>
    <source>
        <strain evidence="1 2">441</strain>
    </source>
</reference>
<accession>A0A0C9YR81</accession>
<organism evidence="1 2">
    <name type="scientific">Pisolithus microcarpus 441</name>
    <dbReference type="NCBI Taxonomy" id="765257"/>
    <lineage>
        <taxon>Eukaryota</taxon>
        <taxon>Fungi</taxon>
        <taxon>Dikarya</taxon>
        <taxon>Basidiomycota</taxon>
        <taxon>Agaricomycotina</taxon>
        <taxon>Agaricomycetes</taxon>
        <taxon>Agaricomycetidae</taxon>
        <taxon>Boletales</taxon>
        <taxon>Sclerodermatineae</taxon>
        <taxon>Pisolithaceae</taxon>
        <taxon>Pisolithus</taxon>
    </lineage>
</organism>
<dbReference type="AlphaFoldDB" id="A0A0C9YR81"/>
<name>A0A0C9YR81_9AGAM</name>
<protein>
    <submittedName>
        <fullName evidence="1">Uncharacterized protein</fullName>
    </submittedName>
</protein>
<dbReference type="Proteomes" id="UP000054018">
    <property type="component" value="Unassembled WGS sequence"/>
</dbReference>
<keyword evidence="2" id="KW-1185">Reference proteome</keyword>
<dbReference type="EMBL" id="KN833790">
    <property type="protein sequence ID" value="KIK19156.1"/>
    <property type="molecule type" value="Genomic_DNA"/>
</dbReference>
<reference evidence="2" key="2">
    <citation type="submission" date="2015-01" db="EMBL/GenBank/DDBJ databases">
        <title>Evolutionary Origins and Diversification of the Mycorrhizal Mutualists.</title>
        <authorList>
            <consortium name="DOE Joint Genome Institute"/>
            <consortium name="Mycorrhizal Genomics Consortium"/>
            <person name="Kohler A."/>
            <person name="Kuo A."/>
            <person name="Nagy L.G."/>
            <person name="Floudas D."/>
            <person name="Copeland A."/>
            <person name="Barry K.W."/>
            <person name="Cichocki N."/>
            <person name="Veneault-Fourrey C."/>
            <person name="LaButti K."/>
            <person name="Lindquist E.A."/>
            <person name="Lipzen A."/>
            <person name="Lundell T."/>
            <person name="Morin E."/>
            <person name="Murat C."/>
            <person name="Riley R."/>
            <person name="Ohm R."/>
            <person name="Sun H."/>
            <person name="Tunlid A."/>
            <person name="Henrissat B."/>
            <person name="Grigoriev I.V."/>
            <person name="Hibbett D.S."/>
            <person name="Martin F."/>
        </authorList>
    </citation>
    <scope>NUCLEOTIDE SEQUENCE [LARGE SCALE GENOMIC DNA]</scope>
    <source>
        <strain evidence="2">441</strain>
    </source>
</reference>
<evidence type="ECO:0000313" key="2">
    <source>
        <dbReference type="Proteomes" id="UP000054018"/>
    </source>
</evidence>
<sequence>MRSRFGFSGRLYSATVVLSAYRLRVPCIHRESRSPSPLPLLRVVILSSVAISLDMIY</sequence>
<proteinExistence type="predicted"/>
<dbReference type="HOGENOM" id="CLU_2997290_0_0_1"/>